<dbReference type="Proteomes" id="UP000253628">
    <property type="component" value="Unassembled WGS sequence"/>
</dbReference>
<feature type="domain" description="MIP18 family-like" evidence="1">
    <location>
        <begin position="89"/>
        <end position="163"/>
    </location>
</feature>
<dbReference type="PANTHER" id="PTHR42831:SF1">
    <property type="entry name" value="FE-S PROTEIN MATURATION AUXILIARY FACTOR YITW"/>
    <property type="match status" value="1"/>
</dbReference>
<dbReference type="InterPro" id="IPR052339">
    <property type="entry name" value="Fe-S_Maturation_MIP18"/>
</dbReference>
<gene>
    <name evidence="2" type="ORF">DFR37_10376</name>
</gene>
<dbReference type="RefSeq" id="WP_113932517.1">
    <property type="nucleotide sequence ID" value="NZ_JACCEU010000004.1"/>
</dbReference>
<evidence type="ECO:0000313" key="2">
    <source>
        <dbReference type="EMBL" id="RBP40737.1"/>
    </source>
</evidence>
<dbReference type="NCBIfam" id="TIGR03406">
    <property type="entry name" value="FeS_long_SufT"/>
    <property type="match status" value="1"/>
</dbReference>
<dbReference type="PANTHER" id="PTHR42831">
    <property type="entry name" value="FE-S PROTEIN MATURATION AUXILIARY FACTOR YITW"/>
    <property type="match status" value="1"/>
</dbReference>
<name>A0A366HE00_9BURK</name>
<keyword evidence="3" id="KW-1185">Reference proteome</keyword>
<dbReference type="EMBL" id="QNRQ01000003">
    <property type="protein sequence ID" value="RBP40737.1"/>
    <property type="molecule type" value="Genomic_DNA"/>
</dbReference>
<accession>A0A366HE00</accession>
<dbReference type="Pfam" id="PF01883">
    <property type="entry name" value="FeS_assembly_P"/>
    <property type="match status" value="1"/>
</dbReference>
<proteinExistence type="predicted"/>
<comment type="caution">
    <text evidence="2">The sequence shown here is derived from an EMBL/GenBank/DDBJ whole genome shotgun (WGS) entry which is preliminary data.</text>
</comment>
<dbReference type="InterPro" id="IPR002744">
    <property type="entry name" value="MIP18-like"/>
</dbReference>
<dbReference type="AlphaFoldDB" id="A0A366HE00"/>
<evidence type="ECO:0000313" key="3">
    <source>
        <dbReference type="Proteomes" id="UP000253628"/>
    </source>
</evidence>
<protein>
    <submittedName>
        <fullName evidence="2">Putative FeS assembly SUF system protein SufT</fullName>
    </submittedName>
</protein>
<organism evidence="2 3">
    <name type="scientific">Eoetvoesiella caeni</name>
    <dbReference type="NCBI Taxonomy" id="645616"/>
    <lineage>
        <taxon>Bacteria</taxon>
        <taxon>Pseudomonadati</taxon>
        <taxon>Pseudomonadota</taxon>
        <taxon>Betaproteobacteria</taxon>
        <taxon>Burkholderiales</taxon>
        <taxon>Alcaligenaceae</taxon>
        <taxon>Eoetvoesiella</taxon>
    </lineage>
</organism>
<dbReference type="Gene3D" id="3.30.300.130">
    <property type="entry name" value="Fe-S cluster assembly (FSCA)"/>
    <property type="match status" value="1"/>
</dbReference>
<dbReference type="InterPro" id="IPR017776">
    <property type="entry name" value="FeS_assembly_SufT_put"/>
</dbReference>
<dbReference type="OrthoDB" id="9805360at2"/>
<sequence length="186" mass="20352">MHHEREQIEVSRDCPAVSVPYGAPVTIEKGCMAQITQKLGGSYTVYVDGNLYRVEGVDADALGFEPTEAVNTPVMPEGPLSAESVRDMAWSLLATCFDPEIPVDIVNLGLVYRCEVETLGPDDYRIDVDMTLTAPGCGMGTMIADEARVKLLSIHGVSDVNVNLVWDPPWGREMMSELARLEMGMM</sequence>
<evidence type="ECO:0000259" key="1">
    <source>
        <dbReference type="Pfam" id="PF01883"/>
    </source>
</evidence>
<dbReference type="SUPFAM" id="SSF117916">
    <property type="entry name" value="Fe-S cluster assembly (FSCA) domain-like"/>
    <property type="match status" value="1"/>
</dbReference>
<dbReference type="InterPro" id="IPR034904">
    <property type="entry name" value="FSCA_dom_sf"/>
</dbReference>
<reference evidence="2 3" key="1">
    <citation type="submission" date="2018-06" db="EMBL/GenBank/DDBJ databases">
        <title>Genomic Encyclopedia of Type Strains, Phase IV (KMG-IV): sequencing the most valuable type-strain genomes for metagenomic binning, comparative biology and taxonomic classification.</title>
        <authorList>
            <person name="Goeker M."/>
        </authorList>
    </citation>
    <scope>NUCLEOTIDE SEQUENCE [LARGE SCALE GENOMIC DNA]</scope>
    <source>
        <strain evidence="2 3">DSM 25520</strain>
    </source>
</reference>